<dbReference type="EMBL" id="CAJVPD010000304">
    <property type="protein sequence ID" value="CAG8428831.1"/>
    <property type="molecule type" value="Genomic_DNA"/>
</dbReference>
<protein>
    <submittedName>
        <fullName evidence="2">Uncharacterized protein</fullName>
    </submittedName>
</protein>
<gene>
    <name evidence="2" type="ORF">PSALAMII_LOCUS10664</name>
</gene>
<feature type="region of interest" description="Disordered" evidence="1">
    <location>
        <begin position="50"/>
        <end position="80"/>
    </location>
</feature>
<dbReference type="PANTHER" id="PTHR42090:SF1">
    <property type="match status" value="1"/>
</dbReference>
<comment type="caution">
    <text evidence="2">The sequence shown here is derived from an EMBL/GenBank/DDBJ whole genome shotgun (WGS) entry which is preliminary data.</text>
</comment>
<accession>A0A9W4JZW1</accession>
<name>A0A9W4JZW1_9EURO</name>
<evidence type="ECO:0000313" key="2">
    <source>
        <dbReference type="EMBL" id="CAG8428831.1"/>
    </source>
</evidence>
<dbReference type="PANTHER" id="PTHR42090">
    <property type="match status" value="1"/>
</dbReference>
<dbReference type="OrthoDB" id="3000060at2759"/>
<proteinExistence type="predicted"/>
<organism evidence="2 3">
    <name type="scientific">Penicillium salamii</name>
    <dbReference type="NCBI Taxonomy" id="1612424"/>
    <lineage>
        <taxon>Eukaryota</taxon>
        <taxon>Fungi</taxon>
        <taxon>Dikarya</taxon>
        <taxon>Ascomycota</taxon>
        <taxon>Pezizomycotina</taxon>
        <taxon>Eurotiomycetes</taxon>
        <taxon>Eurotiomycetidae</taxon>
        <taxon>Eurotiales</taxon>
        <taxon>Aspergillaceae</taxon>
        <taxon>Penicillium</taxon>
    </lineage>
</organism>
<sequence>MKSLNSCKRAVQTIIQPVITHPLPLRTTCHLQSEKPTNEILLERSILNPQHSETCQSGTDEEVGRHKSPYDPKQTTPEQEHLALEEEYRLEGDALHDPLYISPANREFSLILDPMAGEHALNHLRSVKGWTNKHKEVMLRTTPYEVRAYDSVFMGPRKPNGHL</sequence>
<evidence type="ECO:0000313" key="3">
    <source>
        <dbReference type="Proteomes" id="UP001152592"/>
    </source>
</evidence>
<dbReference type="AlphaFoldDB" id="A0A9W4JZW1"/>
<reference evidence="2" key="1">
    <citation type="submission" date="2021-07" db="EMBL/GenBank/DDBJ databases">
        <authorList>
            <person name="Branca A.L. A."/>
        </authorList>
    </citation>
    <scope>NUCLEOTIDE SEQUENCE</scope>
</reference>
<dbReference type="Proteomes" id="UP001152592">
    <property type="component" value="Unassembled WGS sequence"/>
</dbReference>
<evidence type="ECO:0000256" key="1">
    <source>
        <dbReference type="SAM" id="MobiDB-lite"/>
    </source>
</evidence>